<feature type="region of interest" description="Disordered" evidence="1">
    <location>
        <begin position="42"/>
        <end position="100"/>
    </location>
</feature>
<dbReference type="AlphaFoldDB" id="A0A7C9DS72"/>
<dbReference type="EC" id="3.5.4.6" evidence="3"/>
<dbReference type="EMBL" id="GISG01164182">
    <property type="protein sequence ID" value="MBA4650261.1"/>
    <property type="molecule type" value="Transcribed_RNA"/>
</dbReference>
<name>A0A7C9DS72_OPUST</name>
<evidence type="ECO:0000313" key="3">
    <source>
        <dbReference type="EMBL" id="MBA4650261.1"/>
    </source>
</evidence>
<keyword evidence="2" id="KW-0812">Transmembrane</keyword>
<reference evidence="3" key="1">
    <citation type="journal article" date="2013" name="J. Plant Res.">
        <title>Effect of fungi and light on seed germination of three Opuntia species from semiarid lands of central Mexico.</title>
        <authorList>
            <person name="Delgado-Sanchez P."/>
            <person name="Jimenez-Bremont J.F."/>
            <person name="Guerrero-Gonzalez Mde L."/>
            <person name="Flores J."/>
        </authorList>
    </citation>
    <scope>NUCLEOTIDE SEQUENCE</scope>
    <source>
        <tissue evidence="3">Cladode</tissue>
    </source>
</reference>
<keyword evidence="2" id="KW-0472">Membrane</keyword>
<keyword evidence="3" id="KW-0378">Hydrolase</keyword>
<dbReference type="GO" id="GO:0003876">
    <property type="term" value="F:AMP deaminase activity"/>
    <property type="evidence" value="ECO:0007669"/>
    <property type="project" value="UniProtKB-EC"/>
</dbReference>
<feature type="transmembrane region" description="Helical" evidence="2">
    <location>
        <begin position="6"/>
        <end position="26"/>
    </location>
</feature>
<keyword evidence="2" id="KW-1133">Transmembrane helix</keyword>
<organism evidence="3">
    <name type="scientific">Opuntia streptacantha</name>
    <name type="common">Prickly pear cactus</name>
    <name type="synonym">Opuntia cardona</name>
    <dbReference type="NCBI Taxonomy" id="393608"/>
    <lineage>
        <taxon>Eukaryota</taxon>
        <taxon>Viridiplantae</taxon>
        <taxon>Streptophyta</taxon>
        <taxon>Embryophyta</taxon>
        <taxon>Tracheophyta</taxon>
        <taxon>Spermatophyta</taxon>
        <taxon>Magnoliopsida</taxon>
        <taxon>eudicotyledons</taxon>
        <taxon>Gunneridae</taxon>
        <taxon>Pentapetalae</taxon>
        <taxon>Caryophyllales</taxon>
        <taxon>Cactineae</taxon>
        <taxon>Cactaceae</taxon>
        <taxon>Opuntioideae</taxon>
        <taxon>Opuntia</taxon>
    </lineage>
</organism>
<reference evidence="3" key="2">
    <citation type="submission" date="2020-07" db="EMBL/GenBank/DDBJ databases">
        <authorList>
            <person name="Vera ALvarez R."/>
            <person name="Arias-Moreno D.M."/>
            <person name="Jimenez-Jacinto V."/>
            <person name="Jimenez-Bremont J.F."/>
            <person name="Swaminathan K."/>
            <person name="Moose S.P."/>
            <person name="Guerrero-Gonzalez M.L."/>
            <person name="Marino-Ramirez L."/>
            <person name="Landsman D."/>
            <person name="Rodriguez-Kessler M."/>
            <person name="Delgado-Sanchez P."/>
        </authorList>
    </citation>
    <scope>NUCLEOTIDE SEQUENCE</scope>
    <source>
        <tissue evidence="3">Cladode</tissue>
    </source>
</reference>
<accession>A0A7C9DS72</accession>
<sequence length="127" mass="13935">MEKYALHLAMAALVGASFVAVSAYYMHQKTLSQLLEFAKSLERERDGEVDDDDADDELDLSPRRRRKSVGAYRRASSSLPDVTRVSGEADGGEMPNGMIDGIPAGLPKLRTLSEGMPLVDFSPEFEL</sequence>
<proteinExistence type="predicted"/>
<feature type="compositionally biased region" description="Acidic residues" evidence="1">
    <location>
        <begin position="47"/>
        <end position="59"/>
    </location>
</feature>
<protein>
    <submittedName>
        <fullName evidence="3">AMP deaminase</fullName>
        <ecNumber evidence="3">3.5.4.6</ecNumber>
    </submittedName>
</protein>
<evidence type="ECO:0000256" key="1">
    <source>
        <dbReference type="SAM" id="MobiDB-lite"/>
    </source>
</evidence>
<evidence type="ECO:0000256" key="2">
    <source>
        <dbReference type="SAM" id="Phobius"/>
    </source>
</evidence>